<dbReference type="Pfam" id="PF09407">
    <property type="entry name" value="AbiEi_1"/>
    <property type="match status" value="1"/>
</dbReference>
<dbReference type="Gene3D" id="3.40.960.10">
    <property type="entry name" value="VSR Endonuclease"/>
    <property type="match status" value="1"/>
</dbReference>
<reference evidence="2" key="1">
    <citation type="submission" date="2024-07" db="EMBL/GenBank/DDBJ databases">
        <authorList>
            <person name="fu j."/>
        </authorList>
    </citation>
    <scope>NUCLEOTIDE SEQUENCE</scope>
    <source>
        <strain evidence="2">P10A9</strain>
    </source>
</reference>
<gene>
    <name evidence="2" type="ORF">AB5L97_13240</name>
</gene>
<organism evidence="2">
    <name type="scientific">Sinomonas puerhi</name>
    <dbReference type="NCBI Taxonomy" id="3238584"/>
    <lineage>
        <taxon>Bacteria</taxon>
        <taxon>Bacillati</taxon>
        <taxon>Actinomycetota</taxon>
        <taxon>Actinomycetes</taxon>
        <taxon>Micrococcales</taxon>
        <taxon>Micrococcaceae</taxon>
        <taxon>Sinomonas</taxon>
    </lineage>
</organism>
<dbReference type="KEGG" id="spue:AB5L97_13240"/>
<sequence length="309" mass="34109">MESVADVLAAMGGSARTHELNPHFTKRQLALAVASGEVARSVRGVYALARLNEAEHAALELSAALYLRSAALAHGLGVLHRPRTIELAVPRGRRSRRLAGTTTYRRFLPAEDLVGRGQVRATSPVRTVLDCAAMLPFAEGLAVADSALRMRAASRAELEAAAVTWVGRNKAAQRRVLKYMDGRAANAFESGLRAACLEAGVEMEPQVVIHTAGGDYRVDLAHQVEVEAVQVEVVAEADSYEWHGGREDLHRDCTRYNELVRAGRVVLRFSWEHVMHEREWIGEVVSDVVRRAVRHNSGWNERRMLRLTA</sequence>
<feature type="domain" description="AbiEi antitoxin C-terminal" evidence="1">
    <location>
        <begin position="54"/>
        <end position="161"/>
    </location>
</feature>
<dbReference type="RefSeq" id="WP_369045006.1">
    <property type="nucleotide sequence ID" value="NZ_CP163302.1"/>
</dbReference>
<dbReference type="InterPro" id="IPR018547">
    <property type="entry name" value="AbiEi_C"/>
</dbReference>
<evidence type="ECO:0000259" key="1">
    <source>
        <dbReference type="Pfam" id="PF09407"/>
    </source>
</evidence>
<protein>
    <submittedName>
        <fullName evidence="2">Type IV toxin-antitoxin system AbiEi family antitoxin</fullName>
    </submittedName>
</protein>
<dbReference type="EMBL" id="CP163302">
    <property type="protein sequence ID" value="XDP44238.1"/>
    <property type="molecule type" value="Genomic_DNA"/>
</dbReference>
<name>A0AB39L0T5_9MICC</name>
<proteinExistence type="predicted"/>
<evidence type="ECO:0000313" key="2">
    <source>
        <dbReference type="EMBL" id="XDP44238.1"/>
    </source>
</evidence>
<dbReference type="AlphaFoldDB" id="A0AB39L0T5"/>
<accession>A0AB39L0T5</accession>